<dbReference type="EMBL" id="SEYY01023370">
    <property type="protein sequence ID" value="KAB7494891.1"/>
    <property type="molecule type" value="Genomic_DNA"/>
</dbReference>
<dbReference type="InterPro" id="IPR028801">
    <property type="entry name" value="TPC1_animal"/>
</dbReference>
<feature type="transmembrane region" description="Helical" evidence="6">
    <location>
        <begin position="522"/>
        <end position="547"/>
    </location>
</feature>
<feature type="domain" description="Ion transport" evidence="7">
    <location>
        <begin position="83"/>
        <end position="295"/>
    </location>
</feature>
<feature type="transmembrane region" description="Helical" evidence="6">
    <location>
        <begin position="624"/>
        <end position="647"/>
    </location>
</feature>
<dbReference type="InterPro" id="IPR011992">
    <property type="entry name" value="EF-hand-dom_pair"/>
</dbReference>
<dbReference type="SUPFAM" id="SSF47473">
    <property type="entry name" value="EF-hand"/>
    <property type="match status" value="1"/>
</dbReference>
<dbReference type="PANTHER" id="PTHR46474">
    <property type="entry name" value="TWO PORE CALCIUM CHANNEL PROTEIN 1"/>
    <property type="match status" value="1"/>
</dbReference>
<dbReference type="InterPro" id="IPR005821">
    <property type="entry name" value="Ion_trans_dom"/>
</dbReference>
<feature type="domain" description="Ion transport" evidence="7">
    <location>
        <begin position="407"/>
        <end position="650"/>
    </location>
</feature>
<evidence type="ECO:0000256" key="1">
    <source>
        <dbReference type="ARBA" id="ARBA00004141"/>
    </source>
</evidence>
<feature type="region of interest" description="Disordered" evidence="5">
    <location>
        <begin position="754"/>
        <end position="775"/>
    </location>
</feature>
<dbReference type="Proteomes" id="UP000326759">
    <property type="component" value="Unassembled WGS sequence"/>
</dbReference>
<evidence type="ECO:0000256" key="4">
    <source>
        <dbReference type="ARBA" id="ARBA00023136"/>
    </source>
</evidence>
<accession>A0A5N5SLE1</accession>
<evidence type="ECO:0000313" key="8">
    <source>
        <dbReference type="EMBL" id="KAB7494891.1"/>
    </source>
</evidence>
<dbReference type="GO" id="GO:0022832">
    <property type="term" value="F:voltage-gated channel activity"/>
    <property type="evidence" value="ECO:0007669"/>
    <property type="project" value="InterPro"/>
</dbReference>
<feature type="transmembrane region" description="Helical" evidence="6">
    <location>
        <begin position="476"/>
        <end position="502"/>
    </location>
</feature>
<dbReference type="GO" id="GO:0005216">
    <property type="term" value="F:monoatomic ion channel activity"/>
    <property type="evidence" value="ECO:0007669"/>
    <property type="project" value="InterPro"/>
</dbReference>
<feature type="transmembrane region" description="Helical" evidence="6">
    <location>
        <begin position="139"/>
        <end position="157"/>
    </location>
</feature>
<gene>
    <name evidence="8" type="primary">Tpcn1_1</name>
    <name evidence="8" type="ORF">Anas_10337</name>
</gene>
<protein>
    <submittedName>
        <fullName evidence="8">Two pore calcium channel protein 1</fullName>
    </submittedName>
</protein>
<comment type="caution">
    <text evidence="8">The sequence shown here is derived from an EMBL/GenBank/DDBJ whole genome shotgun (WGS) entry which is preliminary data.</text>
</comment>
<dbReference type="GO" id="GO:0005765">
    <property type="term" value="C:lysosomal membrane"/>
    <property type="evidence" value="ECO:0007669"/>
    <property type="project" value="InterPro"/>
</dbReference>
<name>A0A5N5SLE1_9CRUS</name>
<evidence type="ECO:0000259" key="7">
    <source>
        <dbReference type="Pfam" id="PF00520"/>
    </source>
</evidence>
<dbReference type="Gene3D" id="1.10.287.70">
    <property type="match status" value="2"/>
</dbReference>
<feature type="transmembrane region" description="Helical" evidence="6">
    <location>
        <begin position="71"/>
        <end position="88"/>
    </location>
</feature>
<dbReference type="Pfam" id="PF00520">
    <property type="entry name" value="Ion_trans"/>
    <property type="match status" value="2"/>
</dbReference>
<proteinExistence type="predicted"/>
<dbReference type="InterPro" id="IPR027359">
    <property type="entry name" value="Volt_channel_dom_sf"/>
</dbReference>
<dbReference type="Gene3D" id="1.20.120.350">
    <property type="entry name" value="Voltage-gated potassium channels. Chain C"/>
    <property type="match status" value="1"/>
</dbReference>
<dbReference type="OrthoDB" id="10068803at2759"/>
<evidence type="ECO:0000256" key="2">
    <source>
        <dbReference type="ARBA" id="ARBA00022692"/>
    </source>
</evidence>
<feature type="transmembrane region" description="Helical" evidence="6">
    <location>
        <begin position="231"/>
        <end position="248"/>
    </location>
</feature>
<feature type="transmembrane region" description="Helical" evidence="6">
    <location>
        <begin position="197"/>
        <end position="219"/>
    </location>
</feature>
<comment type="subcellular location">
    <subcellularLocation>
        <location evidence="1">Membrane</location>
        <topology evidence="1">Multi-pass membrane protein</topology>
    </subcellularLocation>
</comment>
<feature type="transmembrane region" description="Helical" evidence="6">
    <location>
        <begin position="593"/>
        <end position="612"/>
    </location>
</feature>
<feature type="transmembrane region" description="Helical" evidence="6">
    <location>
        <begin position="260"/>
        <end position="288"/>
    </location>
</feature>
<keyword evidence="2 6" id="KW-0812">Transmembrane</keyword>
<keyword evidence="4 6" id="KW-0472">Membrane</keyword>
<feature type="region of interest" description="Disordered" evidence="5">
    <location>
        <begin position="1"/>
        <end position="23"/>
    </location>
</feature>
<feature type="transmembrane region" description="Helical" evidence="6">
    <location>
        <begin position="108"/>
        <end position="127"/>
    </location>
</feature>
<evidence type="ECO:0000256" key="6">
    <source>
        <dbReference type="SAM" id="Phobius"/>
    </source>
</evidence>
<dbReference type="GO" id="GO:0010008">
    <property type="term" value="C:endosome membrane"/>
    <property type="evidence" value="ECO:0007669"/>
    <property type="project" value="TreeGrafter"/>
</dbReference>
<evidence type="ECO:0000256" key="3">
    <source>
        <dbReference type="ARBA" id="ARBA00022989"/>
    </source>
</evidence>
<evidence type="ECO:0000256" key="5">
    <source>
        <dbReference type="SAM" id="MobiDB-lite"/>
    </source>
</evidence>
<sequence>MNTYDNENTASPNITSQNEDGDPSIQSVKTWDMNYLEAAIYLEEGENNDKFDSHPRNHNALPAYLLTHNHWFYTLDLAASLILLLLALMENPAISVFEHVPIGVHGSIELLGLALLGISIAMQMRWLGWRTFIKHKRSMVKSVTWIMMVLEALAVLARNTTHFRVTRSLRPIFLVDNRYLGGVRRLLRQILQSLPPILEVLALLLFTLLIFAVFGFYLFSSNEKDPYFETFYHACISLYVLLTTANYPDVMMPAYANNKWSALFFIAYLSITLYFITNLMLAIVFVEFSNIEKEKFRKLLLHKREACQHAFQLLITNSHPNRVTYKNFQGLMHHYKPKASRKYVYLLFKVLNRSKSGFLNLKEFYGFYDALEFRWYHAKEKNPWFAEVWEPFNTICHLNLKLVKSRGFRILVYVVIVISALILLVRTVLMSLNSETPQTLHITWDQLACIIFYIVEIFLKLFAYGLEDYFASGWNVFDFLVTAASVGGILAQNFGTAFFYVVILRPLRLLRLLRVRQRYRDIFQTFAILLPRIGSTVIVIFIIYYFFAIVGMECFSMYDMKNCCKNTTVEQFYKADNTTIYNNYYYLNNFDTLLISGVTLFELTVVNNWFIIMEGYASVSGEWSRLYFMIFYLVMMVVLAIVVAFVIEAFTFRMKYNEAFQHDSKESENIKTNIRITREELDYMYSGEKSLRMLQDYTSELNGNEDTYFVGIRKRTKFVLQRRMYSELISSWLREHSQTSASCSYQQLTEEDYSSALDLRSTDSPSPLHQSPFDTFSNMMQTTPLPGTEASNFDREIPFFPSTILVPQQVASSDVNNLTNQN</sequence>
<reference evidence="8 9" key="1">
    <citation type="journal article" date="2019" name="PLoS Biol.">
        <title>Sex chromosomes control vertical transmission of feminizing Wolbachia symbionts in an isopod.</title>
        <authorList>
            <person name="Becking T."/>
            <person name="Chebbi M.A."/>
            <person name="Giraud I."/>
            <person name="Moumen B."/>
            <person name="Laverre T."/>
            <person name="Caubet Y."/>
            <person name="Peccoud J."/>
            <person name="Gilbert C."/>
            <person name="Cordaux R."/>
        </authorList>
    </citation>
    <scope>NUCLEOTIDE SEQUENCE [LARGE SCALE GENOMIC DNA]</scope>
    <source>
        <strain evidence="8">ANa2</strain>
        <tissue evidence="8">Whole body excluding digestive tract and cuticle</tissue>
    </source>
</reference>
<evidence type="ECO:0000313" key="9">
    <source>
        <dbReference type="Proteomes" id="UP000326759"/>
    </source>
</evidence>
<dbReference type="SUPFAM" id="SSF81324">
    <property type="entry name" value="Voltage-gated potassium channels"/>
    <property type="match status" value="2"/>
</dbReference>
<dbReference type="PANTHER" id="PTHR46474:SF1">
    <property type="entry name" value="TWO PORE CHANNEL PROTEIN 1"/>
    <property type="match status" value="1"/>
</dbReference>
<feature type="compositionally biased region" description="Polar residues" evidence="5">
    <location>
        <begin position="762"/>
        <end position="775"/>
    </location>
</feature>
<dbReference type="AlphaFoldDB" id="A0A5N5SLE1"/>
<feature type="transmembrane region" description="Helical" evidence="6">
    <location>
        <begin position="410"/>
        <end position="432"/>
    </location>
</feature>
<dbReference type="FunFam" id="1.10.287.70:FF:000062">
    <property type="entry name" value="Two pore calcium channel protein 1"/>
    <property type="match status" value="1"/>
</dbReference>
<organism evidence="8 9">
    <name type="scientific">Armadillidium nasatum</name>
    <dbReference type="NCBI Taxonomy" id="96803"/>
    <lineage>
        <taxon>Eukaryota</taxon>
        <taxon>Metazoa</taxon>
        <taxon>Ecdysozoa</taxon>
        <taxon>Arthropoda</taxon>
        <taxon>Crustacea</taxon>
        <taxon>Multicrustacea</taxon>
        <taxon>Malacostraca</taxon>
        <taxon>Eumalacostraca</taxon>
        <taxon>Peracarida</taxon>
        <taxon>Isopoda</taxon>
        <taxon>Oniscidea</taxon>
        <taxon>Crinocheta</taxon>
        <taxon>Armadillidiidae</taxon>
        <taxon>Armadillidium</taxon>
    </lineage>
</organism>
<keyword evidence="9" id="KW-1185">Reference proteome</keyword>
<feature type="transmembrane region" description="Helical" evidence="6">
    <location>
        <begin position="444"/>
        <end position="464"/>
    </location>
</feature>
<keyword evidence="3 6" id="KW-1133">Transmembrane helix</keyword>